<sequence length="336" mass="36162">MSFQQSFSYRNADRQRSAFHSRALKGCLWACGALAAVPFLAPSAAHACQTECTPRTALMTAYTTEIQPLIKATKDRHEYRIQGVRFTIGSLNGEPVVVFMSGVSTTNAAMNAQRVLDQFNIKQIVFSGIAGSVDASRNIGDVVVPSRWANYGESLYARETDAGYQPSTTVRKAGLAAYGMIYPRLTDVLSARSRNKEERLWFPASESLLALANTVNGVALESCASATQCTRDKPVLKVGGSGVSGSIFMDNADYRDYLHDVFDAQIADMESGAVAQVAYANQVPFIAFRSVSDLAGGEDDQNGKHIYSSMAANNVAAVVCAFFKQLSASPLSASKV</sequence>
<dbReference type="GO" id="GO:0009116">
    <property type="term" value="P:nucleoside metabolic process"/>
    <property type="evidence" value="ECO:0007669"/>
    <property type="project" value="InterPro"/>
</dbReference>
<evidence type="ECO:0000256" key="1">
    <source>
        <dbReference type="SAM" id="SignalP"/>
    </source>
</evidence>
<dbReference type="SUPFAM" id="SSF53167">
    <property type="entry name" value="Purine and uridine phosphorylases"/>
    <property type="match status" value="1"/>
</dbReference>
<dbReference type="GO" id="GO:0003824">
    <property type="term" value="F:catalytic activity"/>
    <property type="evidence" value="ECO:0007669"/>
    <property type="project" value="InterPro"/>
</dbReference>
<feature type="chain" id="PRO_5016973072" evidence="1">
    <location>
        <begin position="36"/>
        <end position="336"/>
    </location>
</feature>
<reference evidence="3 4" key="1">
    <citation type="submission" date="2018-09" db="EMBL/GenBank/DDBJ databases">
        <title>Zymobacter palmae IAM14233 (=T109) whole genome analysis.</title>
        <authorList>
            <person name="Yanase H."/>
        </authorList>
    </citation>
    <scope>NUCLEOTIDE SEQUENCE [LARGE SCALE GENOMIC DNA]</scope>
    <source>
        <strain evidence="3 4">IAM14233</strain>
    </source>
</reference>
<dbReference type="PANTHER" id="PTHR21234:SF42">
    <property type="entry name" value="PHOSPHORYLASE SUPERFAMILY PROTEIN"/>
    <property type="match status" value="1"/>
</dbReference>
<dbReference type="PANTHER" id="PTHR21234">
    <property type="entry name" value="PURINE NUCLEOSIDE PHOSPHORYLASE"/>
    <property type="match status" value="1"/>
</dbReference>
<keyword evidence="4" id="KW-1185">Reference proteome</keyword>
<protein>
    <submittedName>
        <fullName evidence="3">Nucleoside phosphorylase</fullName>
    </submittedName>
</protein>
<dbReference type="EMBL" id="AP018933">
    <property type="protein sequence ID" value="BBG31382.1"/>
    <property type="molecule type" value="Genomic_DNA"/>
</dbReference>
<dbReference type="Pfam" id="PF01048">
    <property type="entry name" value="PNP_UDP_1"/>
    <property type="match status" value="1"/>
</dbReference>
<dbReference type="InterPro" id="IPR035994">
    <property type="entry name" value="Nucleoside_phosphorylase_sf"/>
</dbReference>
<keyword evidence="1" id="KW-0732">Signal</keyword>
<dbReference type="AlphaFoldDB" id="A0A348HID0"/>
<dbReference type="CDD" id="cd09008">
    <property type="entry name" value="MTAN"/>
    <property type="match status" value="1"/>
</dbReference>
<dbReference type="InterPro" id="IPR000845">
    <property type="entry name" value="Nucleoside_phosphorylase_d"/>
</dbReference>
<evidence type="ECO:0000313" key="4">
    <source>
        <dbReference type="Proteomes" id="UP000267342"/>
    </source>
</evidence>
<dbReference type="STRING" id="1123510.GCA_000620025_00014"/>
<dbReference type="OrthoDB" id="6677713at2"/>
<feature type="domain" description="Nucleoside phosphorylase" evidence="2">
    <location>
        <begin position="57"/>
        <end position="323"/>
    </location>
</feature>
<feature type="signal peptide" evidence="1">
    <location>
        <begin position="1"/>
        <end position="35"/>
    </location>
</feature>
<gene>
    <name evidence="3" type="ORF">ZBT109_2657</name>
</gene>
<evidence type="ECO:0000313" key="3">
    <source>
        <dbReference type="EMBL" id="BBG31382.1"/>
    </source>
</evidence>
<evidence type="ECO:0000259" key="2">
    <source>
        <dbReference type="Pfam" id="PF01048"/>
    </source>
</evidence>
<dbReference type="Gene3D" id="3.40.50.1580">
    <property type="entry name" value="Nucleoside phosphorylase domain"/>
    <property type="match status" value="1"/>
</dbReference>
<organism evidence="3 4">
    <name type="scientific">Zymobacter palmae</name>
    <dbReference type="NCBI Taxonomy" id="33074"/>
    <lineage>
        <taxon>Bacteria</taxon>
        <taxon>Pseudomonadati</taxon>
        <taxon>Pseudomonadota</taxon>
        <taxon>Gammaproteobacteria</taxon>
        <taxon>Oceanospirillales</taxon>
        <taxon>Halomonadaceae</taxon>
        <taxon>Zymobacter group</taxon>
        <taxon>Zymobacter</taxon>
    </lineage>
</organism>
<dbReference type="Proteomes" id="UP000267342">
    <property type="component" value="Chromosome"/>
</dbReference>
<proteinExistence type="predicted"/>
<dbReference type="RefSeq" id="WP_051523610.1">
    <property type="nucleotide sequence ID" value="NZ_AP018933.1"/>
</dbReference>
<name>A0A348HID0_9GAMM</name>
<accession>A0A348HID0</accession>
<dbReference type="KEGG" id="zpl:ZBT109_2657"/>